<evidence type="ECO:0000259" key="5">
    <source>
        <dbReference type="Pfam" id="PF25876"/>
    </source>
</evidence>
<feature type="chain" id="PRO_5001619879" evidence="4">
    <location>
        <begin position="27"/>
        <end position="397"/>
    </location>
</feature>
<dbReference type="OrthoDB" id="9816569at2"/>
<dbReference type="InterPro" id="IPR058624">
    <property type="entry name" value="MdtA-like_HH"/>
</dbReference>
<dbReference type="EMBL" id="ARYM01000007">
    <property type="protein sequence ID" value="KCZ98970.1"/>
    <property type="molecule type" value="Genomic_DNA"/>
</dbReference>
<evidence type="ECO:0000259" key="7">
    <source>
        <dbReference type="Pfam" id="PF25944"/>
    </source>
</evidence>
<dbReference type="Pfam" id="PF25944">
    <property type="entry name" value="Beta-barrel_RND"/>
    <property type="match status" value="1"/>
</dbReference>
<dbReference type="InterPro" id="IPR058626">
    <property type="entry name" value="MdtA-like_b-barrel"/>
</dbReference>
<keyword evidence="4" id="KW-0732">Signal</keyword>
<evidence type="ECO:0000313" key="9">
    <source>
        <dbReference type="EMBL" id="KCZ98970.1"/>
    </source>
</evidence>
<dbReference type="Pfam" id="PF25967">
    <property type="entry name" value="RND-MFP_C"/>
    <property type="match status" value="1"/>
</dbReference>
<evidence type="ECO:0000259" key="8">
    <source>
        <dbReference type="Pfam" id="PF25967"/>
    </source>
</evidence>
<evidence type="ECO:0000313" key="10">
    <source>
        <dbReference type="Proteomes" id="UP000027100"/>
    </source>
</evidence>
<dbReference type="NCBIfam" id="TIGR01730">
    <property type="entry name" value="RND_mfp"/>
    <property type="match status" value="1"/>
</dbReference>
<dbReference type="GO" id="GO:0022857">
    <property type="term" value="F:transmembrane transporter activity"/>
    <property type="evidence" value="ECO:0007669"/>
    <property type="project" value="InterPro"/>
</dbReference>
<dbReference type="RefSeq" id="WP_035596311.1">
    <property type="nucleotide sequence ID" value="NZ_ARYM01000007.1"/>
</dbReference>
<dbReference type="Proteomes" id="UP000027100">
    <property type="component" value="Unassembled WGS sequence"/>
</dbReference>
<dbReference type="Pfam" id="PF25917">
    <property type="entry name" value="BSH_RND"/>
    <property type="match status" value="1"/>
</dbReference>
<dbReference type="SUPFAM" id="SSF111369">
    <property type="entry name" value="HlyD-like secretion proteins"/>
    <property type="match status" value="1"/>
</dbReference>
<evidence type="ECO:0000256" key="2">
    <source>
        <dbReference type="ARBA" id="ARBA00009477"/>
    </source>
</evidence>
<evidence type="ECO:0000256" key="3">
    <source>
        <dbReference type="SAM" id="Coils"/>
    </source>
</evidence>
<comment type="subcellular location">
    <subcellularLocation>
        <location evidence="1">Cell envelope</location>
    </subcellularLocation>
</comment>
<name>A0A062VLG2_9PROT</name>
<comment type="similarity">
    <text evidence="2">Belongs to the membrane fusion protein (MFP) (TC 8.A.1) family.</text>
</comment>
<sequence>MRSRHFATVSVLVTALVVGACSAPQAQEQGGPPPPQVDVAVPLSSQVADWNGYTGRFESVERVDVRARVSGYVKSVAFEDGARVKAGDLLFTLDDRPFRATLAQAEAQLAQAKAQLGQAQSDLERSEKLAESGAVSVEELERNRTSLASAQASVAAAEAGVEAARLDLSFTRVTAPIDGRVSARNVDPGNLVAGGNSAGDILTTIVRDEELYFTFNVSEADYLRYMRAEQSEGAVKAEARLQDEATFTRPGEVIFADNRMGDTTGSIRVRALVENEDGLIRPGMTGEVRINGSAPYAALMVPQAAVQTDGTRRTLFLVNERNEVEAVPVQLGPLSGNMQVITGGIQANDRVIVNGLLRARPGATVNPVSVQLDYETAPEGPVTVQSRPAMTARRIAN</sequence>
<protein>
    <submittedName>
        <fullName evidence="9">RND family efflux transporter MFP subunit</fullName>
    </submittedName>
</protein>
<evidence type="ECO:0000256" key="4">
    <source>
        <dbReference type="SAM" id="SignalP"/>
    </source>
</evidence>
<dbReference type="PANTHER" id="PTHR30158">
    <property type="entry name" value="ACRA/E-RELATED COMPONENT OF DRUG EFFLUX TRANSPORTER"/>
    <property type="match status" value="1"/>
</dbReference>
<dbReference type="Gene3D" id="1.10.287.470">
    <property type="entry name" value="Helix hairpin bin"/>
    <property type="match status" value="1"/>
</dbReference>
<dbReference type="InterPro" id="IPR058625">
    <property type="entry name" value="MdtA-like_BSH"/>
</dbReference>
<evidence type="ECO:0000259" key="6">
    <source>
        <dbReference type="Pfam" id="PF25917"/>
    </source>
</evidence>
<gene>
    <name evidence="9" type="ORF">HPO_07082</name>
</gene>
<evidence type="ECO:0000256" key="1">
    <source>
        <dbReference type="ARBA" id="ARBA00004196"/>
    </source>
</evidence>
<organism evidence="9 10">
    <name type="scientific">Hyphomonas polymorpha PS728</name>
    <dbReference type="NCBI Taxonomy" id="1280954"/>
    <lineage>
        <taxon>Bacteria</taxon>
        <taxon>Pseudomonadati</taxon>
        <taxon>Pseudomonadota</taxon>
        <taxon>Alphaproteobacteria</taxon>
        <taxon>Hyphomonadales</taxon>
        <taxon>Hyphomonadaceae</taxon>
        <taxon>Hyphomonas</taxon>
    </lineage>
</organism>
<dbReference type="InterPro" id="IPR058627">
    <property type="entry name" value="MdtA-like_C"/>
</dbReference>
<keyword evidence="10" id="KW-1185">Reference proteome</keyword>
<dbReference type="PATRIC" id="fig|1280954.3.peg.1435"/>
<feature type="domain" description="Multidrug resistance protein MdtA-like alpha-helical hairpin" evidence="5">
    <location>
        <begin position="101"/>
        <end position="171"/>
    </location>
</feature>
<dbReference type="Gene3D" id="2.40.420.20">
    <property type="match status" value="1"/>
</dbReference>
<dbReference type="PROSITE" id="PS51257">
    <property type="entry name" value="PROKAR_LIPOPROTEIN"/>
    <property type="match status" value="1"/>
</dbReference>
<proteinExistence type="inferred from homology"/>
<dbReference type="GO" id="GO:0046677">
    <property type="term" value="P:response to antibiotic"/>
    <property type="evidence" value="ECO:0007669"/>
    <property type="project" value="TreeGrafter"/>
</dbReference>
<dbReference type="Gene3D" id="2.40.30.170">
    <property type="match status" value="1"/>
</dbReference>
<dbReference type="PANTHER" id="PTHR30158:SF24">
    <property type="entry name" value="HLYD FAMILY SECRETION PROTEIN"/>
    <property type="match status" value="1"/>
</dbReference>
<feature type="domain" description="Multidrug resistance protein MdtA-like C-terminal permuted SH3" evidence="8">
    <location>
        <begin position="298"/>
        <end position="356"/>
    </location>
</feature>
<feature type="coiled-coil region" evidence="3">
    <location>
        <begin position="102"/>
        <end position="129"/>
    </location>
</feature>
<dbReference type="STRING" id="1280954.HPO_07082"/>
<dbReference type="InterPro" id="IPR006143">
    <property type="entry name" value="RND_pump_MFP"/>
</dbReference>
<accession>A0A062VLG2</accession>
<dbReference type="Gene3D" id="2.40.50.100">
    <property type="match status" value="1"/>
</dbReference>
<comment type="caution">
    <text evidence="9">The sequence shown here is derived from an EMBL/GenBank/DDBJ whole genome shotgun (WGS) entry which is preliminary data.</text>
</comment>
<dbReference type="Pfam" id="PF25876">
    <property type="entry name" value="HH_MFP_RND"/>
    <property type="match status" value="1"/>
</dbReference>
<dbReference type="eggNOG" id="COG0845">
    <property type="taxonomic scope" value="Bacteria"/>
</dbReference>
<keyword evidence="3" id="KW-0175">Coiled coil</keyword>
<dbReference type="AlphaFoldDB" id="A0A062VLG2"/>
<dbReference type="GO" id="GO:0030313">
    <property type="term" value="C:cell envelope"/>
    <property type="evidence" value="ECO:0007669"/>
    <property type="project" value="UniProtKB-SubCell"/>
</dbReference>
<feature type="domain" description="Multidrug resistance protein MdtA-like beta-barrel" evidence="7">
    <location>
        <begin position="212"/>
        <end position="291"/>
    </location>
</feature>
<feature type="domain" description="Multidrug resistance protein MdtA-like barrel-sandwich hybrid" evidence="6">
    <location>
        <begin position="62"/>
        <end position="203"/>
    </location>
</feature>
<dbReference type="GO" id="GO:0005886">
    <property type="term" value="C:plasma membrane"/>
    <property type="evidence" value="ECO:0007669"/>
    <property type="project" value="TreeGrafter"/>
</dbReference>
<reference evidence="9 10" key="1">
    <citation type="journal article" date="2014" name="Antonie Van Leeuwenhoek">
        <title>Hyphomonas beringensis sp. nov. and Hyphomonas chukchiensis sp. nov., isolated from surface seawater of the Bering Sea and Chukchi Sea.</title>
        <authorList>
            <person name="Li C."/>
            <person name="Lai Q."/>
            <person name="Li G."/>
            <person name="Dong C."/>
            <person name="Wang J."/>
            <person name="Liao Y."/>
            <person name="Shao Z."/>
        </authorList>
    </citation>
    <scope>NUCLEOTIDE SEQUENCE [LARGE SCALE GENOMIC DNA]</scope>
    <source>
        <strain evidence="9 10">PS728</strain>
    </source>
</reference>
<feature type="signal peptide" evidence="4">
    <location>
        <begin position="1"/>
        <end position="26"/>
    </location>
</feature>